<dbReference type="AlphaFoldDB" id="A0A561E4D0"/>
<evidence type="ECO:0000313" key="3">
    <source>
        <dbReference type="EMBL" id="TWE10469.1"/>
    </source>
</evidence>
<dbReference type="Gene3D" id="1.20.1260.30">
    <property type="match status" value="1"/>
</dbReference>
<reference evidence="3 4" key="1">
    <citation type="submission" date="2019-06" db="EMBL/GenBank/DDBJ databases">
        <title>Sequencing the genomes of 1000 actinobacteria strains.</title>
        <authorList>
            <person name="Klenk H.-P."/>
        </authorList>
    </citation>
    <scope>NUCLEOTIDE SEQUENCE [LARGE SCALE GENOMIC DNA]</scope>
    <source>
        <strain evidence="3 4">DSM 19560</strain>
    </source>
</reference>
<evidence type="ECO:0000256" key="1">
    <source>
        <dbReference type="ARBA" id="ARBA00006594"/>
    </source>
</evidence>
<comment type="caution">
    <text evidence="3">The sequence shown here is derived from an EMBL/GenBank/DDBJ whole genome shotgun (WGS) entry which is preliminary data.</text>
</comment>
<dbReference type="GO" id="GO:0009307">
    <property type="term" value="P:DNA restriction-modification system"/>
    <property type="evidence" value="ECO:0007669"/>
    <property type="project" value="UniProtKB-KW"/>
</dbReference>
<keyword evidence="2" id="KW-0680">Restriction system</keyword>
<organism evidence="3 4">
    <name type="scientific">Rudaeicoccus suwonensis</name>
    <dbReference type="NCBI Taxonomy" id="657409"/>
    <lineage>
        <taxon>Bacteria</taxon>
        <taxon>Bacillati</taxon>
        <taxon>Actinomycetota</taxon>
        <taxon>Actinomycetes</taxon>
        <taxon>Micrococcales</taxon>
        <taxon>Dermacoccaceae</taxon>
        <taxon>Rudaeicoccus</taxon>
    </lineage>
</organism>
<protein>
    <submittedName>
        <fullName evidence="3">Uncharacterized protein</fullName>
    </submittedName>
</protein>
<dbReference type="InterPro" id="IPR038333">
    <property type="entry name" value="T1MK-like_N_sf"/>
</dbReference>
<keyword evidence="4" id="KW-1185">Reference proteome</keyword>
<evidence type="ECO:0000313" key="4">
    <source>
        <dbReference type="Proteomes" id="UP000318297"/>
    </source>
</evidence>
<dbReference type="Proteomes" id="UP000318297">
    <property type="component" value="Unassembled WGS sequence"/>
</dbReference>
<dbReference type="EMBL" id="VIVQ01000002">
    <property type="protein sequence ID" value="TWE10469.1"/>
    <property type="molecule type" value="Genomic_DNA"/>
</dbReference>
<accession>A0A561E4D0</accession>
<sequence length="37" mass="4085">MTAPHISLAELESYLGKAADLLRGSIDQSDFKSYISR</sequence>
<name>A0A561E4D0_9MICO</name>
<proteinExistence type="inferred from homology"/>
<comment type="similarity">
    <text evidence="1">Belongs to the N(4)/N(6)-methyltransferase family.</text>
</comment>
<evidence type="ECO:0000256" key="2">
    <source>
        <dbReference type="ARBA" id="ARBA00022747"/>
    </source>
</evidence>
<gene>
    <name evidence="3" type="ORF">BKA23_2831</name>
</gene>